<proteinExistence type="predicted"/>
<protein>
    <recommendedName>
        <fullName evidence="2">Agenet domain-containing protein</fullName>
    </recommendedName>
</protein>
<dbReference type="EMBL" id="CM007387">
    <property type="protein sequence ID" value="ONK62869.1"/>
    <property type="molecule type" value="Genomic_DNA"/>
</dbReference>
<organism evidence="3 4">
    <name type="scientific">Asparagus officinalis</name>
    <name type="common">Garden asparagus</name>
    <dbReference type="NCBI Taxonomy" id="4686"/>
    <lineage>
        <taxon>Eukaryota</taxon>
        <taxon>Viridiplantae</taxon>
        <taxon>Streptophyta</taxon>
        <taxon>Embryophyta</taxon>
        <taxon>Tracheophyta</taxon>
        <taxon>Spermatophyta</taxon>
        <taxon>Magnoliopsida</taxon>
        <taxon>Liliopsida</taxon>
        <taxon>Asparagales</taxon>
        <taxon>Asparagaceae</taxon>
        <taxon>Asparagoideae</taxon>
        <taxon>Asparagus</taxon>
    </lineage>
</organism>
<dbReference type="InterPro" id="IPR014002">
    <property type="entry name" value="Agenet_dom_plant"/>
</dbReference>
<dbReference type="Gramene" id="ONK62869">
    <property type="protein sequence ID" value="ONK62869"/>
    <property type="gene ID" value="A4U43_C07F8980"/>
</dbReference>
<name>A0A5P1EDJ4_ASPOF</name>
<gene>
    <name evidence="3" type="ORF">A4U43_C07F8980</name>
</gene>
<accession>A0A5P1EDJ4</accession>
<evidence type="ECO:0000313" key="4">
    <source>
        <dbReference type="Proteomes" id="UP000243459"/>
    </source>
</evidence>
<feature type="domain" description="Agenet" evidence="2">
    <location>
        <begin position="1"/>
        <end position="66"/>
    </location>
</feature>
<dbReference type="PANTHER" id="PTHR31917:SF5">
    <property type="entry name" value="OS02G0204500 PROTEIN"/>
    <property type="match status" value="1"/>
</dbReference>
<feature type="compositionally biased region" description="Basic and acidic residues" evidence="1">
    <location>
        <begin position="193"/>
        <end position="202"/>
    </location>
</feature>
<feature type="domain" description="Agenet" evidence="2">
    <location>
        <begin position="69"/>
        <end position="126"/>
    </location>
</feature>
<feature type="region of interest" description="Disordered" evidence="1">
    <location>
        <begin position="189"/>
        <end position="221"/>
    </location>
</feature>
<evidence type="ECO:0000256" key="1">
    <source>
        <dbReference type="SAM" id="MobiDB-lite"/>
    </source>
</evidence>
<sequence length="221" mass="25059">MRLRKGSKVEVLSRREVPSGSWFCAEIISGNGRYYNVKFDPCLPNGGCDMKKVQRKNIRPCPPSMFGLGNLVPGDTIEVFENNSWKPAKMIQVLDGGNYFVVVIVGSSEELEVPKSNIRLRLSWIGNRWISVDKHAENFTEGKVGIQSKVGKVNHQRLQQWAGLKKRKGDDKCDDGHYHISLRGLKKRKMGAVRKEGKRQLPEKGQSWRPEKLASVGPRCW</sequence>
<dbReference type="Pfam" id="PF05641">
    <property type="entry name" value="Agenet"/>
    <property type="match status" value="1"/>
</dbReference>
<evidence type="ECO:0000313" key="3">
    <source>
        <dbReference type="EMBL" id="ONK62869.1"/>
    </source>
</evidence>
<dbReference type="PANTHER" id="PTHR31917">
    <property type="entry name" value="AGENET DOMAIN-CONTAINING PROTEIN-RELATED"/>
    <property type="match status" value="1"/>
</dbReference>
<reference evidence="4" key="1">
    <citation type="journal article" date="2017" name="Nat. Commun.">
        <title>The asparagus genome sheds light on the origin and evolution of a young Y chromosome.</title>
        <authorList>
            <person name="Harkess A."/>
            <person name="Zhou J."/>
            <person name="Xu C."/>
            <person name="Bowers J.E."/>
            <person name="Van der Hulst R."/>
            <person name="Ayyampalayam S."/>
            <person name="Mercati F."/>
            <person name="Riccardi P."/>
            <person name="McKain M.R."/>
            <person name="Kakrana A."/>
            <person name="Tang H."/>
            <person name="Ray J."/>
            <person name="Groenendijk J."/>
            <person name="Arikit S."/>
            <person name="Mathioni S.M."/>
            <person name="Nakano M."/>
            <person name="Shan H."/>
            <person name="Telgmann-Rauber A."/>
            <person name="Kanno A."/>
            <person name="Yue Z."/>
            <person name="Chen H."/>
            <person name="Li W."/>
            <person name="Chen Y."/>
            <person name="Xu X."/>
            <person name="Zhang Y."/>
            <person name="Luo S."/>
            <person name="Chen H."/>
            <person name="Gao J."/>
            <person name="Mao Z."/>
            <person name="Pires J.C."/>
            <person name="Luo M."/>
            <person name="Kudrna D."/>
            <person name="Wing R.A."/>
            <person name="Meyers B.C."/>
            <person name="Yi K."/>
            <person name="Kong H."/>
            <person name="Lavrijsen P."/>
            <person name="Sunseri F."/>
            <person name="Falavigna A."/>
            <person name="Ye Y."/>
            <person name="Leebens-Mack J.H."/>
            <person name="Chen G."/>
        </authorList>
    </citation>
    <scope>NUCLEOTIDE SEQUENCE [LARGE SCALE GENOMIC DNA]</scope>
    <source>
        <strain evidence="4">cv. DH0086</strain>
    </source>
</reference>
<dbReference type="Proteomes" id="UP000243459">
    <property type="component" value="Chromosome 7"/>
</dbReference>
<dbReference type="OMA" id="LSGRCYV"/>
<dbReference type="SMART" id="SM00743">
    <property type="entry name" value="Agenet"/>
    <property type="match status" value="2"/>
</dbReference>
<keyword evidence="4" id="KW-1185">Reference proteome</keyword>
<dbReference type="AlphaFoldDB" id="A0A5P1EDJ4"/>
<evidence type="ECO:0000259" key="2">
    <source>
        <dbReference type="SMART" id="SM00743"/>
    </source>
</evidence>
<dbReference type="InterPro" id="IPR008395">
    <property type="entry name" value="Agenet-like_dom"/>
</dbReference>